<organism evidence="5 6">
    <name type="scientific">Aspergillus pseudoustus</name>
    <dbReference type="NCBI Taxonomy" id="1810923"/>
    <lineage>
        <taxon>Eukaryota</taxon>
        <taxon>Fungi</taxon>
        <taxon>Dikarya</taxon>
        <taxon>Ascomycota</taxon>
        <taxon>Pezizomycotina</taxon>
        <taxon>Eurotiomycetes</taxon>
        <taxon>Eurotiomycetidae</taxon>
        <taxon>Eurotiales</taxon>
        <taxon>Aspergillaceae</taxon>
        <taxon>Aspergillus</taxon>
        <taxon>Aspergillus subgen. Nidulantes</taxon>
    </lineage>
</organism>
<dbReference type="Gene3D" id="3.40.50.1580">
    <property type="entry name" value="Nucleoside phosphorylase domain"/>
    <property type="match status" value="1"/>
</dbReference>
<gene>
    <name evidence="5" type="ORF">BJY01DRAFT_261001</name>
</gene>
<feature type="domain" description="GPI inositol-deacylase winged helix" evidence="3">
    <location>
        <begin position="571"/>
        <end position="626"/>
    </location>
</feature>
<sequence length="708" mass="80693">MPVHIGHIDLLQEPRPQRIYFPTLEPPAIVLTEWTSRLCETCQSGYPPVGSACGQWPGVVQWDFGKAESEGFRRIGALNNLPGALLTALPKLEARHLFEGSRIQYHLDVVEKRGKKTAPKFTQCNQLDDPVDKHRQTRLQAVFEIIWVTILAVFAFLLGRWAYTPLYGNGQNVRKGSLREPDVHYGLIASGSQVVKDAKFRDSLNASLGEEVLCLEMEAVGITNNFPCLVIRGICDFADERKNKGWQEYAAGVAAAFAKELLEVVQPIELDRERPVKDVLDQVADAVLKTQKDTSEILDWLTLTDYDPQQTDHLRRRGPNTGQWLLSSAKYTHWVETAGQILFFMTAIAVDNLHHRLYQKQNLGIVYIYCSYRRQEEQTFQALLLRLLKQLIRQRPSPLQEILERYEGYRQRQAQPELSETVNDIHMLSSLYIRLFILVDALDEYQTANNCRTKFINELLGLQSQHKANILATSRFIDDVTEKFQHATMLEIRANPEDIGIFLAANMANLPAFFLEDKMTPRAMRNTLDDLQRRAQVKSGEERSLQLLSEAYDQALERINSQREGYRSLSQELQDALAVELDDAESDPTNRPEVGSIVSVCAGLVAVDEKSNVVRLVHYTTQEYVSHRSGDWLFDAGAQMAKICITYIRLTFRHNKHLPRNEHLLFRDITHLFEISFPGGELSQAGSLAYSTDIALQWCKHGDKEQRG</sequence>
<evidence type="ECO:0000256" key="2">
    <source>
        <dbReference type="SAM" id="Phobius"/>
    </source>
</evidence>
<keyword evidence="2" id="KW-0812">Transmembrane</keyword>
<dbReference type="InterPro" id="IPR056884">
    <property type="entry name" value="NPHP3-like_N"/>
</dbReference>
<evidence type="ECO:0000313" key="5">
    <source>
        <dbReference type="EMBL" id="KAL2830159.1"/>
    </source>
</evidence>
<keyword evidence="2" id="KW-0472">Membrane</keyword>
<dbReference type="InterPro" id="IPR054471">
    <property type="entry name" value="GPIID_WHD"/>
</dbReference>
<accession>A0ABR4ISC4</accession>
<evidence type="ECO:0000256" key="1">
    <source>
        <dbReference type="ARBA" id="ARBA00022737"/>
    </source>
</evidence>
<evidence type="ECO:0008006" key="7">
    <source>
        <dbReference type="Google" id="ProtNLM"/>
    </source>
</evidence>
<feature type="domain" description="Nephrocystin 3-like N-terminal" evidence="4">
    <location>
        <begin position="320"/>
        <end position="475"/>
    </location>
</feature>
<dbReference type="InterPro" id="IPR027417">
    <property type="entry name" value="P-loop_NTPase"/>
</dbReference>
<keyword evidence="1" id="KW-0677">Repeat</keyword>
<keyword evidence="2" id="KW-1133">Transmembrane helix</keyword>
<dbReference type="Pfam" id="PF22939">
    <property type="entry name" value="WHD_GPIID"/>
    <property type="match status" value="1"/>
</dbReference>
<dbReference type="InterPro" id="IPR035994">
    <property type="entry name" value="Nucleoside_phosphorylase_sf"/>
</dbReference>
<dbReference type="PANTHER" id="PTHR46082">
    <property type="entry name" value="ATP/GTP-BINDING PROTEIN-RELATED"/>
    <property type="match status" value="1"/>
</dbReference>
<evidence type="ECO:0000313" key="6">
    <source>
        <dbReference type="Proteomes" id="UP001610446"/>
    </source>
</evidence>
<dbReference type="Proteomes" id="UP001610446">
    <property type="component" value="Unassembled WGS sequence"/>
</dbReference>
<dbReference type="PANTHER" id="PTHR46082:SF11">
    <property type="entry name" value="AAA+ ATPASE DOMAIN-CONTAINING PROTEIN-RELATED"/>
    <property type="match status" value="1"/>
</dbReference>
<comment type="caution">
    <text evidence="5">The sequence shown here is derived from an EMBL/GenBank/DDBJ whole genome shotgun (WGS) entry which is preliminary data.</text>
</comment>
<name>A0ABR4ISC4_9EURO</name>
<dbReference type="Gene3D" id="3.40.50.300">
    <property type="entry name" value="P-loop containing nucleotide triphosphate hydrolases"/>
    <property type="match status" value="1"/>
</dbReference>
<proteinExistence type="predicted"/>
<evidence type="ECO:0000259" key="3">
    <source>
        <dbReference type="Pfam" id="PF22939"/>
    </source>
</evidence>
<dbReference type="InterPro" id="IPR053137">
    <property type="entry name" value="NLR-like"/>
</dbReference>
<reference evidence="5 6" key="1">
    <citation type="submission" date="2024-07" db="EMBL/GenBank/DDBJ databases">
        <title>Section-level genome sequencing and comparative genomics of Aspergillus sections Usti and Cavernicolus.</title>
        <authorList>
            <consortium name="Lawrence Berkeley National Laboratory"/>
            <person name="Nybo J.L."/>
            <person name="Vesth T.C."/>
            <person name="Theobald S."/>
            <person name="Frisvad J.C."/>
            <person name="Larsen T.O."/>
            <person name="Kjaerboelling I."/>
            <person name="Rothschild-Mancinelli K."/>
            <person name="Lyhne E.K."/>
            <person name="Kogle M.E."/>
            <person name="Barry K."/>
            <person name="Clum A."/>
            <person name="Na H."/>
            <person name="Ledsgaard L."/>
            <person name="Lin J."/>
            <person name="Lipzen A."/>
            <person name="Kuo A."/>
            <person name="Riley R."/>
            <person name="Mondo S."/>
            <person name="Labutti K."/>
            <person name="Haridas S."/>
            <person name="Pangalinan J."/>
            <person name="Salamov A.A."/>
            <person name="Simmons B.A."/>
            <person name="Magnuson J.K."/>
            <person name="Chen J."/>
            <person name="Drula E."/>
            <person name="Henrissat B."/>
            <person name="Wiebenga A."/>
            <person name="Lubbers R.J."/>
            <person name="Gomes A.C."/>
            <person name="Makela M.R."/>
            <person name="Stajich J."/>
            <person name="Grigoriev I.V."/>
            <person name="Mortensen U.H."/>
            <person name="De Vries R.P."/>
            <person name="Baker S.E."/>
            <person name="Andersen M.R."/>
        </authorList>
    </citation>
    <scope>NUCLEOTIDE SEQUENCE [LARGE SCALE GENOMIC DNA]</scope>
    <source>
        <strain evidence="5 6">CBS 123904</strain>
    </source>
</reference>
<feature type="transmembrane region" description="Helical" evidence="2">
    <location>
        <begin position="141"/>
        <end position="163"/>
    </location>
</feature>
<dbReference type="EMBL" id="JBFXLU010000312">
    <property type="protein sequence ID" value="KAL2830159.1"/>
    <property type="molecule type" value="Genomic_DNA"/>
</dbReference>
<protein>
    <recommendedName>
        <fullName evidence="7">Nucleoside phosphorylase domain-containing protein</fullName>
    </recommendedName>
</protein>
<evidence type="ECO:0000259" key="4">
    <source>
        <dbReference type="Pfam" id="PF24883"/>
    </source>
</evidence>
<dbReference type="SUPFAM" id="SSF53167">
    <property type="entry name" value="Purine and uridine phosphorylases"/>
    <property type="match status" value="1"/>
</dbReference>
<keyword evidence="6" id="KW-1185">Reference proteome</keyword>
<dbReference type="Pfam" id="PF24883">
    <property type="entry name" value="NPHP3_N"/>
    <property type="match status" value="1"/>
</dbReference>